<keyword evidence="1" id="KW-0175">Coiled coil</keyword>
<accession>H2C3P5</accession>
<dbReference type="Gene3D" id="1.10.10.10">
    <property type="entry name" value="Winged helix-like DNA-binding domain superfamily/Winged helix DNA-binding domain"/>
    <property type="match status" value="1"/>
</dbReference>
<dbReference type="Pfam" id="PF03551">
    <property type="entry name" value="PadR"/>
    <property type="match status" value="1"/>
</dbReference>
<dbReference type="SUPFAM" id="SSF46785">
    <property type="entry name" value="Winged helix' DNA-binding domain"/>
    <property type="match status" value="1"/>
</dbReference>
<reference evidence="3 4" key="1">
    <citation type="submission" date="2012-01" db="EMBL/GenBank/DDBJ databases">
        <title>Improved High-Quality Draft sequence of Metallosphaera yellowstonensis MK1.</title>
        <authorList>
            <consortium name="US DOE Joint Genome Institute"/>
            <person name="Lucas S."/>
            <person name="Han J."/>
            <person name="Cheng J.-F."/>
            <person name="Goodwin L."/>
            <person name="Pitluck S."/>
            <person name="Peters L."/>
            <person name="Teshima H."/>
            <person name="Detter J.C."/>
            <person name="Han C."/>
            <person name="Tapia R."/>
            <person name="Land M."/>
            <person name="Hauser L."/>
            <person name="Kyrpides N."/>
            <person name="Kozubal M."/>
            <person name="Macur R.E."/>
            <person name="Jay Z."/>
            <person name="Inskeep W."/>
            <person name="Woyke T."/>
        </authorList>
    </citation>
    <scope>NUCLEOTIDE SEQUENCE [LARGE SCALE GENOMIC DNA]</scope>
    <source>
        <strain evidence="3 4">MK1</strain>
    </source>
</reference>
<organism evidence="3 4">
    <name type="scientific">Metallosphaera yellowstonensis MK1</name>
    <dbReference type="NCBI Taxonomy" id="671065"/>
    <lineage>
        <taxon>Archaea</taxon>
        <taxon>Thermoproteota</taxon>
        <taxon>Thermoprotei</taxon>
        <taxon>Sulfolobales</taxon>
        <taxon>Sulfolobaceae</taxon>
        <taxon>Metallosphaera</taxon>
    </lineage>
</organism>
<dbReference type="HOGENOM" id="CLU_063440_1_3_2"/>
<dbReference type="PANTHER" id="PTHR43252:SF2">
    <property type="entry name" value="TRANSCRIPTION REGULATOR, PADR-LIKE FAMILY"/>
    <property type="match status" value="1"/>
</dbReference>
<dbReference type="InterPro" id="IPR005149">
    <property type="entry name" value="Tscrpt_reg_PadR_N"/>
</dbReference>
<dbReference type="InterPro" id="IPR036390">
    <property type="entry name" value="WH_DNA-bd_sf"/>
</dbReference>
<evidence type="ECO:0000313" key="3">
    <source>
        <dbReference type="EMBL" id="EHP70866.1"/>
    </source>
</evidence>
<dbReference type="OrthoDB" id="56053at2157"/>
<sequence>MRMNLERLRRGALRMLILDALSDRSMHAYEIMKSIEKKFGGVYKPSPGSLYPVLKSLIREGLIEVEMREDKKIYKLTEAGKAKWREAKSNVKSLFSSNTNYRKLISQLFDISLLLYGYREKTSDQILYERLNRVLEECRGNVEAILEESKQSKEE</sequence>
<dbReference type="PANTHER" id="PTHR43252">
    <property type="entry name" value="TRANSCRIPTIONAL REGULATOR YQJI"/>
    <property type="match status" value="1"/>
</dbReference>
<dbReference type="Proteomes" id="UP000003980">
    <property type="component" value="Unassembled WGS sequence"/>
</dbReference>
<gene>
    <name evidence="3" type="ORF">MetMK1DRAFT_00013700</name>
</gene>
<dbReference type="AlphaFoldDB" id="H2C3P5"/>
<keyword evidence="4" id="KW-1185">Reference proteome</keyword>
<dbReference type="CDD" id="cd00090">
    <property type="entry name" value="HTH_ARSR"/>
    <property type="match status" value="1"/>
</dbReference>
<evidence type="ECO:0000313" key="4">
    <source>
        <dbReference type="Proteomes" id="UP000003980"/>
    </source>
</evidence>
<name>H2C3P5_9CREN</name>
<evidence type="ECO:0000256" key="1">
    <source>
        <dbReference type="SAM" id="Coils"/>
    </source>
</evidence>
<dbReference type="eggNOG" id="arCOG00002">
    <property type="taxonomic scope" value="Archaea"/>
</dbReference>
<protein>
    <submittedName>
        <fullName evidence="3">Putative transcriptional regulator</fullName>
    </submittedName>
</protein>
<dbReference type="EMBL" id="JH597761">
    <property type="protein sequence ID" value="EHP70866.1"/>
    <property type="molecule type" value="Genomic_DNA"/>
</dbReference>
<dbReference type="InterPro" id="IPR011991">
    <property type="entry name" value="ArsR-like_HTH"/>
</dbReference>
<proteinExistence type="predicted"/>
<dbReference type="InterPro" id="IPR036388">
    <property type="entry name" value="WH-like_DNA-bd_sf"/>
</dbReference>
<feature type="coiled-coil region" evidence="1">
    <location>
        <begin position="128"/>
        <end position="155"/>
    </location>
</feature>
<feature type="domain" description="Transcription regulator PadR N-terminal" evidence="2">
    <location>
        <begin position="17"/>
        <end position="85"/>
    </location>
</feature>
<evidence type="ECO:0000259" key="2">
    <source>
        <dbReference type="Pfam" id="PF03551"/>
    </source>
</evidence>